<sequence>MVMVLLMTLFLALMSVALWAYTRSVLTSAAADAARIAATYRTDPGSAAATVAEIMGDGPAGSTRATLSCTSGSDGLLVAVSCTMEAPGIVGLLDGIMPTIEVTGHSARESLE</sequence>
<dbReference type="Proteomes" id="UP000306985">
    <property type="component" value="Unassembled WGS sequence"/>
</dbReference>
<dbReference type="EMBL" id="SZZH01000001">
    <property type="protein sequence ID" value="TKV61351.1"/>
    <property type="molecule type" value="Genomic_DNA"/>
</dbReference>
<gene>
    <name evidence="3" type="ORF">FDO65_07070</name>
</gene>
<dbReference type="Pfam" id="PF07811">
    <property type="entry name" value="TadE"/>
    <property type="match status" value="1"/>
</dbReference>
<comment type="caution">
    <text evidence="3">The sequence shown here is derived from an EMBL/GenBank/DDBJ whole genome shotgun (WGS) entry which is preliminary data.</text>
</comment>
<evidence type="ECO:0000256" key="1">
    <source>
        <dbReference type="SAM" id="SignalP"/>
    </source>
</evidence>
<feature type="signal peptide" evidence="1">
    <location>
        <begin position="1"/>
        <end position="20"/>
    </location>
</feature>
<dbReference type="AlphaFoldDB" id="A0A4U6QLW2"/>
<organism evidence="3 4">
    <name type="scientific">Nakamurella flava</name>
    <dbReference type="NCBI Taxonomy" id="2576308"/>
    <lineage>
        <taxon>Bacteria</taxon>
        <taxon>Bacillati</taxon>
        <taxon>Actinomycetota</taxon>
        <taxon>Actinomycetes</taxon>
        <taxon>Nakamurellales</taxon>
        <taxon>Nakamurellaceae</taxon>
        <taxon>Nakamurella</taxon>
    </lineage>
</organism>
<feature type="chain" id="PRO_5020348907" description="TadE-like domain-containing protein" evidence="1">
    <location>
        <begin position="21"/>
        <end position="112"/>
    </location>
</feature>
<evidence type="ECO:0000313" key="3">
    <source>
        <dbReference type="EMBL" id="TKV61351.1"/>
    </source>
</evidence>
<feature type="domain" description="TadE-like" evidence="2">
    <location>
        <begin position="1"/>
        <end position="35"/>
    </location>
</feature>
<reference evidence="3 4" key="1">
    <citation type="submission" date="2019-05" db="EMBL/GenBank/DDBJ databases">
        <title>Nakamurella sp. N5BH11, whole genome shotgun sequence.</title>
        <authorList>
            <person name="Tuo L."/>
        </authorList>
    </citation>
    <scope>NUCLEOTIDE SEQUENCE [LARGE SCALE GENOMIC DNA]</scope>
    <source>
        <strain evidence="3 4">N5BH11</strain>
    </source>
</reference>
<protein>
    <recommendedName>
        <fullName evidence="2">TadE-like domain-containing protein</fullName>
    </recommendedName>
</protein>
<proteinExistence type="predicted"/>
<evidence type="ECO:0000313" key="4">
    <source>
        <dbReference type="Proteomes" id="UP000306985"/>
    </source>
</evidence>
<accession>A0A4U6QLW2</accession>
<dbReference type="OrthoDB" id="5196354at2"/>
<dbReference type="InterPro" id="IPR012495">
    <property type="entry name" value="TadE-like_dom"/>
</dbReference>
<keyword evidence="1" id="KW-0732">Signal</keyword>
<name>A0A4U6QLW2_9ACTN</name>
<keyword evidence="4" id="KW-1185">Reference proteome</keyword>
<evidence type="ECO:0000259" key="2">
    <source>
        <dbReference type="Pfam" id="PF07811"/>
    </source>
</evidence>